<dbReference type="WBParaSite" id="MBELARI_LOCUS11858">
    <property type="protein sequence ID" value="MBELARI_LOCUS11858"/>
    <property type="gene ID" value="MBELARI_LOCUS11858"/>
</dbReference>
<name>A0AAF3ED06_9BILA</name>
<evidence type="ECO:0000313" key="2">
    <source>
        <dbReference type="WBParaSite" id="MBELARI_LOCUS11858"/>
    </source>
</evidence>
<sequence length="76" mass="8614">MIADDRFEDGLIRWKRTSIKRSLVDLCGNLQSLAICGGGRLIRGWIGCALKRSSQSIVLLNFYTRRCQSRVVKAEN</sequence>
<dbReference type="AlphaFoldDB" id="A0AAF3ED06"/>
<proteinExistence type="predicted"/>
<protein>
    <submittedName>
        <fullName evidence="2">Uncharacterized protein</fullName>
    </submittedName>
</protein>
<keyword evidence="1" id="KW-1185">Reference proteome</keyword>
<dbReference type="Proteomes" id="UP000887575">
    <property type="component" value="Unassembled WGS sequence"/>
</dbReference>
<accession>A0AAF3ED06</accession>
<organism evidence="1 2">
    <name type="scientific">Mesorhabditis belari</name>
    <dbReference type="NCBI Taxonomy" id="2138241"/>
    <lineage>
        <taxon>Eukaryota</taxon>
        <taxon>Metazoa</taxon>
        <taxon>Ecdysozoa</taxon>
        <taxon>Nematoda</taxon>
        <taxon>Chromadorea</taxon>
        <taxon>Rhabditida</taxon>
        <taxon>Rhabditina</taxon>
        <taxon>Rhabditomorpha</taxon>
        <taxon>Rhabditoidea</taxon>
        <taxon>Rhabditidae</taxon>
        <taxon>Mesorhabditinae</taxon>
        <taxon>Mesorhabditis</taxon>
    </lineage>
</organism>
<reference evidence="2" key="1">
    <citation type="submission" date="2024-02" db="UniProtKB">
        <authorList>
            <consortium name="WormBaseParasite"/>
        </authorList>
    </citation>
    <scope>IDENTIFICATION</scope>
</reference>
<evidence type="ECO:0000313" key="1">
    <source>
        <dbReference type="Proteomes" id="UP000887575"/>
    </source>
</evidence>